<feature type="compositionally biased region" description="Polar residues" evidence="1">
    <location>
        <begin position="45"/>
        <end position="66"/>
    </location>
</feature>
<feature type="region of interest" description="Disordered" evidence="1">
    <location>
        <begin position="15"/>
        <end position="119"/>
    </location>
</feature>
<gene>
    <name evidence="2" type="ORF">K452DRAFT_293460</name>
</gene>
<name>A0A6A6AVY3_9PEZI</name>
<organism evidence="2 3">
    <name type="scientific">Aplosporella prunicola CBS 121167</name>
    <dbReference type="NCBI Taxonomy" id="1176127"/>
    <lineage>
        <taxon>Eukaryota</taxon>
        <taxon>Fungi</taxon>
        <taxon>Dikarya</taxon>
        <taxon>Ascomycota</taxon>
        <taxon>Pezizomycotina</taxon>
        <taxon>Dothideomycetes</taxon>
        <taxon>Dothideomycetes incertae sedis</taxon>
        <taxon>Botryosphaeriales</taxon>
        <taxon>Aplosporellaceae</taxon>
        <taxon>Aplosporella</taxon>
    </lineage>
</organism>
<dbReference type="RefSeq" id="XP_033390833.1">
    <property type="nucleotide sequence ID" value="XM_033541574.1"/>
</dbReference>
<proteinExistence type="predicted"/>
<dbReference type="Proteomes" id="UP000799438">
    <property type="component" value="Unassembled WGS sequence"/>
</dbReference>
<protein>
    <submittedName>
        <fullName evidence="2">Uncharacterized protein</fullName>
    </submittedName>
</protein>
<dbReference type="EMBL" id="ML995686">
    <property type="protein sequence ID" value="KAF2135114.1"/>
    <property type="molecule type" value="Genomic_DNA"/>
</dbReference>
<dbReference type="AlphaFoldDB" id="A0A6A6AVY3"/>
<evidence type="ECO:0000313" key="3">
    <source>
        <dbReference type="Proteomes" id="UP000799438"/>
    </source>
</evidence>
<accession>A0A6A6AVY3</accession>
<evidence type="ECO:0000256" key="1">
    <source>
        <dbReference type="SAM" id="MobiDB-lite"/>
    </source>
</evidence>
<reference evidence="2" key="1">
    <citation type="journal article" date="2020" name="Stud. Mycol.">
        <title>101 Dothideomycetes genomes: a test case for predicting lifestyles and emergence of pathogens.</title>
        <authorList>
            <person name="Haridas S."/>
            <person name="Albert R."/>
            <person name="Binder M."/>
            <person name="Bloem J."/>
            <person name="Labutti K."/>
            <person name="Salamov A."/>
            <person name="Andreopoulos B."/>
            <person name="Baker S."/>
            <person name="Barry K."/>
            <person name="Bills G."/>
            <person name="Bluhm B."/>
            <person name="Cannon C."/>
            <person name="Castanera R."/>
            <person name="Culley D."/>
            <person name="Daum C."/>
            <person name="Ezra D."/>
            <person name="Gonzalez J."/>
            <person name="Henrissat B."/>
            <person name="Kuo A."/>
            <person name="Liang C."/>
            <person name="Lipzen A."/>
            <person name="Lutzoni F."/>
            <person name="Magnuson J."/>
            <person name="Mondo S."/>
            <person name="Nolan M."/>
            <person name="Ohm R."/>
            <person name="Pangilinan J."/>
            <person name="Park H.-J."/>
            <person name="Ramirez L."/>
            <person name="Alfaro M."/>
            <person name="Sun H."/>
            <person name="Tritt A."/>
            <person name="Yoshinaga Y."/>
            <person name="Zwiers L.-H."/>
            <person name="Turgeon B."/>
            <person name="Goodwin S."/>
            <person name="Spatafora J."/>
            <person name="Crous P."/>
            <person name="Grigoriev I."/>
        </authorList>
    </citation>
    <scope>NUCLEOTIDE SEQUENCE</scope>
    <source>
        <strain evidence="2">CBS 121167</strain>
    </source>
</reference>
<dbReference type="GeneID" id="54299070"/>
<keyword evidence="3" id="KW-1185">Reference proteome</keyword>
<sequence>MPQMAYCGDTASALAAPTYPPPCKANLRPAGSHSDYPPSGHDSVISHSYSNTARDARSSSTSQSMQVPPGIPAHVAAPEPAVSGDMMCKDPEKQADFPTSNGRRSRNHMPSNGPDDLYYQSDVDEAQLEDKALGILVRITRC</sequence>
<evidence type="ECO:0000313" key="2">
    <source>
        <dbReference type="EMBL" id="KAF2135114.1"/>
    </source>
</evidence>